<dbReference type="RefSeq" id="WP_379789315.1">
    <property type="nucleotide sequence ID" value="NZ_JBHSHL010000060.1"/>
</dbReference>
<sequence length="95" mass="10897">MLEVVMELLLELIFEGSIEFIKTRNLPGFIRYPLIVLVTLLLILITLISMIIGFVIIKDHKVVGIVLLCSGVLLSIFAILKFRNKFKKRIDLKNK</sequence>
<keyword evidence="1" id="KW-0472">Membrane</keyword>
<evidence type="ECO:0000313" key="2">
    <source>
        <dbReference type="EMBL" id="MFC4805686.1"/>
    </source>
</evidence>
<keyword evidence="1" id="KW-1133">Transmembrane helix</keyword>
<dbReference type="EMBL" id="JBHSHL010000060">
    <property type="protein sequence ID" value="MFC4805686.1"/>
    <property type="molecule type" value="Genomic_DNA"/>
</dbReference>
<keyword evidence="3" id="KW-1185">Reference proteome</keyword>
<gene>
    <name evidence="2" type="ORF">ACFO4R_11590</name>
</gene>
<keyword evidence="1" id="KW-0812">Transmembrane</keyword>
<accession>A0ABV9QSQ3</accession>
<proteinExistence type="predicted"/>
<reference evidence="3" key="1">
    <citation type="journal article" date="2019" name="Int. J. Syst. Evol. Microbiol.">
        <title>The Global Catalogue of Microorganisms (GCM) 10K type strain sequencing project: providing services to taxonomists for standard genome sequencing and annotation.</title>
        <authorList>
            <consortium name="The Broad Institute Genomics Platform"/>
            <consortium name="The Broad Institute Genome Sequencing Center for Infectious Disease"/>
            <person name="Wu L."/>
            <person name="Ma J."/>
        </authorList>
    </citation>
    <scope>NUCLEOTIDE SEQUENCE [LARGE SCALE GENOMIC DNA]</scope>
    <source>
        <strain evidence="3">CCUG 46385</strain>
    </source>
</reference>
<feature type="transmembrane region" description="Helical" evidence="1">
    <location>
        <begin position="32"/>
        <end position="56"/>
    </location>
</feature>
<name>A0ABV9QSQ3_9FIRM</name>
<evidence type="ECO:0000256" key="1">
    <source>
        <dbReference type="SAM" id="Phobius"/>
    </source>
</evidence>
<feature type="transmembrane region" description="Helical" evidence="1">
    <location>
        <begin position="62"/>
        <end position="80"/>
    </location>
</feature>
<evidence type="ECO:0000313" key="3">
    <source>
        <dbReference type="Proteomes" id="UP001595916"/>
    </source>
</evidence>
<protein>
    <submittedName>
        <fullName evidence="2">Uncharacterized protein</fullName>
    </submittedName>
</protein>
<organism evidence="2 3">
    <name type="scientific">Filifactor villosus</name>
    <dbReference type="NCBI Taxonomy" id="29374"/>
    <lineage>
        <taxon>Bacteria</taxon>
        <taxon>Bacillati</taxon>
        <taxon>Bacillota</taxon>
        <taxon>Clostridia</taxon>
        <taxon>Peptostreptococcales</taxon>
        <taxon>Filifactoraceae</taxon>
        <taxon>Filifactor</taxon>
    </lineage>
</organism>
<comment type="caution">
    <text evidence="2">The sequence shown here is derived from an EMBL/GenBank/DDBJ whole genome shotgun (WGS) entry which is preliminary data.</text>
</comment>
<dbReference type="Proteomes" id="UP001595916">
    <property type="component" value="Unassembled WGS sequence"/>
</dbReference>